<sequence length="761" mass="83662">MAPWIFTQYCYLDFNRTWSMAYSARRQMRCQSMLTNGAVFLESVLRNIDWGDWTTCWGDAFAIAFGNELQTTSQGQAWLHEVATAGLSLANEATYWRAHGIQSFDVQWQNYKRIGAINSYSITNAYGVTYPMTLVSFNGTYRFESQTTFKMYWSLANDLTAVMNNASGIGGTSLLRGSSHFAFANTTMQAVLTTNLTIMAPLANGLALVQSLLGPFGVVDMFYIRVPSSLLSLTRDVIDLARRGMGDDVDAQALYTSIVPNAVSCPIPKHWLEANLQTYGSNPLCPEYLASKPLQACFSDLVSFDLACLPGVPMPSRVTATQQFYLVAAILAGVNTMDPIDYRSICAFDISYIEACSVYLNQTVTFIRTYMPTANSTFANAVARINTEIGALNIEFMVYTKVNGSLALLHTAVLDPAVPAFSFFGWTYLYGWIAGFREVVSFTGDHGSLTLLTDEAPPLTQAVQSWQMATNFAQYCQSGVWYVTCMMLSVALLVSGYIVAIGGHFEGLNMLELSRVGGIVWVGRPLLFLRSLTALCLLSTGSLELVYSGYISRFAAPRTPWYKVALAAGETTWLVSVANDISLIVTKEHAALFVTPNSLIVWFVVAILSAVVPVAATSTIDLSCAVVEMDLQVKCTSGGIAIGDFGRLVLLHCVVIGCNVASFLITKRRVRRLAPCRINSLIMSSGAKYLFLHTTRFIDGVYYIDRASAALTGILTYRYNDQVYALDIKLWRLIVSPVHDLDVPEWPGTQAELAATYALVD</sequence>
<comment type="caution">
    <text evidence="2">The sequence shown here is derived from an EMBL/GenBank/DDBJ whole genome shotgun (WGS) entry which is preliminary data.</text>
</comment>
<keyword evidence="1" id="KW-0812">Transmembrane</keyword>
<dbReference type="Proteomes" id="UP000243579">
    <property type="component" value="Unassembled WGS sequence"/>
</dbReference>
<feature type="transmembrane region" description="Helical" evidence="1">
    <location>
        <begin position="590"/>
        <end position="612"/>
    </location>
</feature>
<dbReference type="AlphaFoldDB" id="A0A1V9YIW9"/>
<protein>
    <recommendedName>
        <fullName evidence="4">Transmembrane protein</fullName>
    </recommendedName>
</protein>
<evidence type="ECO:0008006" key="4">
    <source>
        <dbReference type="Google" id="ProtNLM"/>
    </source>
</evidence>
<accession>A0A1V9YIW9</accession>
<proteinExistence type="predicted"/>
<gene>
    <name evidence="2" type="ORF">ACHHYP_11578</name>
</gene>
<keyword evidence="1" id="KW-1133">Transmembrane helix</keyword>
<evidence type="ECO:0000313" key="2">
    <source>
        <dbReference type="EMBL" id="OQR85669.1"/>
    </source>
</evidence>
<feature type="transmembrane region" description="Helical" evidence="1">
    <location>
        <begin position="526"/>
        <end position="548"/>
    </location>
</feature>
<keyword evidence="1" id="KW-0472">Membrane</keyword>
<dbReference type="EMBL" id="JNBR01001634">
    <property type="protein sequence ID" value="OQR85669.1"/>
    <property type="molecule type" value="Genomic_DNA"/>
</dbReference>
<name>A0A1V9YIW9_ACHHY</name>
<dbReference type="OrthoDB" id="79122at2759"/>
<reference evidence="2 3" key="1">
    <citation type="journal article" date="2014" name="Genome Biol. Evol.">
        <title>The secreted proteins of Achlya hypogyna and Thraustotheca clavata identify the ancestral oomycete secretome and reveal gene acquisitions by horizontal gene transfer.</title>
        <authorList>
            <person name="Misner I."/>
            <person name="Blouin N."/>
            <person name="Leonard G."/>
            <person name="Richards T.A."/>
            <person name="Lane C.E."/>
        </authorList>
    </citation>
    <scope>NUCLEOTIDE SEQUENCE [LARGE SCALE GENOMIC DNA]</scope>
    <source>
        <strain evidence="2 3">ATCC 48635</strain>
    </source>
</reference>
<organism evidence="2 3">
    <name type="scientific">Achlya hypogyna</name>
    <name type="common">Oomycete</name>
    <name type="synonym">Protoachlya hypogyna</name>
    <dbReference type="NCBI Taxonomy" id="1202772"/>
    <lineage>
        <taxon>Eukaryota</taxon>
        <taxon>Sar</taxon>
        <taxon>Stramenopiles</taxon>
        <taxon>Oomycota</taxon>
        <taxon>Saprolegniomycetes</taxon>
        <taxon>Saprolegniales</taxon>
        <taxon>Achlyaceae</taxon>
        <taxon>Achlya</taxon>
    </lineage>
</organism>
<keyword evidence="3" id="KW-1185">Reference proteome</keyword>
<feature type="transmembrane region" description="Helical" evidence="1">
    <location>
        <begin position="480"/>
        <end position="505"/>
    </location>
</feature>
<feature type="transmembrane region" description="Helical" evidence="1">
    <location>
        <begin position="645"/>
        <end position="665"/>
    </location>
</feature>
<evidence type="ECO:0000313" key="3">
    <source>
        <dbReference type="Proteomes" id="UP000243579"/>
    </source>
</evidence>
<evidence type="ECO:0000256" key="1">
    <source>
        <dbReference type="SAM" id="Phobius"/>
    </source>
</evidence>